<evidence type="ECO:0000259" key="2">
    <source>
        <dbReference type="Pfam" id="PF10296"/>
    </source>
</evidence>
<protein>
    <recommendedName>
        <fullName evidence="2">MMM1 domain-containing protein</fullName>
    </recommendedName>
</protein>
<accession>A0A2T4BQ11</accession>
<keyword evidence="1" id="KW-0812">Transmembrane</keyword>
<keyword evidence="1" id="KW-1133">Transmembrane helix</keyword>
<evidence type="ECO:0000313" key="4">
    <source>
        <dbReference type="Proteomes" id="UP000240760"/>
    </source>
</evidence>
<feature type="non-terminal residue" evidence="3">
    <location>
        <position position="123"/>
    </location>
</feature>
<evidence type="ECO:0000313" key="3">
    <source>
        <dbReference type="EMBL" id="PTB71408.1"/>
    </source>
</evidence>
<dbReference type="STRING" id="983965.A0A2T4BQ11"/>
<feature type="transmembrane region" description="Helical" evidence="1">
    <location>
        <begin position="12"/>
        <end position="30"/>
    </location>
</feature>
<name>A0A2T4BQ11_TRILO</name>
<gene>
    <name evidence="3" type="ORF">M440DRAFT_1434560</name>
</gene>
<dbReference type="InterPro" id="IPR019411">
    <property type="entry name" value="MMM1_dom"/>
</dbReference>
<sequence length="123" mass="13550">MENRLSFTQGLIVGQLSVVLILAAFIKFFIFGEAPSPDVAASLRATERRSRTLAHKQSLLRLRSPSQRVGGGGQPLNRKKSTVLRSPPTLTIGSILSKTYYNVDSHQPESLDWFNVLIAQTIA</sequence>
<organism evidence="3 4">
    <name type="scientific">Trichoderma longibrachiatum ATCC 18648</name>
    <dbReference type="NCBI Taxonomy" id="983965"/>
    <lineage>
        <taxon>Eukaryota</taxon>
        <taxon>Fungi</taxon>
        <taxon>Dikarya</taxon>
        <taxon>Ascomycota</taxon>
        <taxon>Pezizomycotina</taxon>
        <taxon>Sordariomycetes</taxon>
        <taxon>Hypocreomycetidae</taxon>
        <taxon>Hypocreales</taxon>
        <taxon>Hypocreaceae</taxon>
        <taxon>Trichoderma</taxon>
    </lineage>
</organism>
<feature type="domain" description="MMM1" evidence="2">
    <location>
        <begin position="93"/>
        <end position="123"/>
    </location>
</feature>
<dbReference type="Proteomes" id="UP000240760">
    <property type="component" value="Unassembled WGS sequence"/>
</dbReference>
<dbReference type="AlphaFoldDB" id="A0A2T4BQ11"/>
<dbReference type="OrthoDB" id="5599157at2759"/>
<evidence type="ECO:0000256" key="1">
    <source>
        <dbReference type="SAM" id="Phobius"/>
    </source>
</evidence>
<dbReference type="EMBL" id="KZ679149">
    <property type="protein sequence ID" value="PTB71408.1"/>
    <property type="molecule type" value="Genomic_DNA"/>
</dbReference>
<reference evidence="3 4" key="1">
    <citation type="submission" date="2016-07" db="EMBL/GenBank/DDBJ databases">
        <title>Multiple horizontal gene transfer events from other fungi enriched the ability of initially mycotrophic Trichoderma (Ascomycota) to feed on dead plant biomass.</title>
        <authorList>
            <consortium name="DOE Joint Genome Institute"/>
            <person name="Aerts A."/>
            <person name="Atanasova L."/>
            <person name="Chenthamara K."/>
            <person name="Zhang J."/>
            <person name="Grujic M."/>
            <person name="Henrissat B."/>
            <person name="Kuo A."/>
            <person name="Salamov A."/>
            <person name="Lipzen A."/>
            <person name="Labutti K."/>
            <person name="Barry K."/>
            <person name="Miao Y."/>
            <person name="Rahimi M.J."/>
            <person name="Shen Q."/>
            <person name="Grigoriev I.V."/>
            <person name="Kubicek C.P."/>
            <person name="Druzhinina I.S."/>
        </authorList>
    </citation>
    <scope>NUCLEOTIDE SEQUENCE [LARGE SCALE GENOMIC DNA]</scope>
    <source>
        <strain evidence="3 4">ATCC 18648</strain>
    </source>
</reference>
<proteinExistence type="predicted"/>
<keyword evidence="4" id="KW-1185">Reference proteome</keyword>
<keyword evidence="1" id="KW-0472">Membrane</keyword>
<dbReference type="Pfam" id="PF10296">
    <property type="entry name" value="MMM1"/>
    <property type="match status" value="1"/>
</dbReference>